<dbReference type="WBParaSite" id="SSLN_0001487201-mRNA-1">
    <property type="protein sequence ID" value="SSLN_0001487201-mRNA-1"/>
    <property type="gene ID" value="SSLN_0001487201"/>
</dbReference>
<feature type="region of interest" description="Disordered" evidence="3">
    <location>
        <begin position="545"/>
        <end position="584"/>
    </location>
</feature>
<feature type="compositionally biased region" description="Basic and acidic residues" evidence="3">
    <location>
        <begin position="1023"/>
        <end position="1033"/>
    </location>
</feature>
<feature type="compositionally biased region" description="Basic and acidic residues" evidence="3">
    <location>
        <begin position="209"/>
        <end position="225"/>
    </location>
</feature>
<dbReference type="PANTHER" id="PTHR13952">
    <property type="entry name" value="U1 SMALL NUCLEAR RIBONUCLEOPROTEIN 70 KD"/>
    <property type="match status" value="1"/>
</dbReference>
<dbReference type="InterPro" id="IPR051183">
    <property type="entry name" value="U1_U11-U12_snRNP_70-35kDa"/>
</dbReference>
<dbReference type="CDD" id="cd14277">
    <property type="entry name" value="UBA_UBP2_like"/>
    <property type="match status" value="1"/>
</dbReference>
<keyword evidence="2" id="KW-0539">Nucleus</keyword>
<dbReference type="EMBL" id="UYSU01038861">
    <property type="protein sequence ID" value="VDM00716.1"/>
    <property type="molecule type" value="Genomic_DNA"/>
</dbReference>
<feature type="region of interest" description="Disordered" evidence="3">
    <location>
        <begin position="52"/>
        <end position="144"/>
    </location>
</feature>
<feature type="region of interest" description="Disordered" evidence="3">
    <location>
        <begin position="290"/>
        <end position="353"/>
    </location>
</feature>
<dbReference type="SUPFAM" id="SSF46934">
    <property type="entry name" value="UBA-like"/>
    <property type="match status" value="1"/>
</dbReference>
<feature type="compositionally biased region" description="Polar residues" evidence="3">
    <location>
        <begin position="703"/>
        <end position="712"/>
    </location>
</feature>
<dbReference type="Gene3D" id="1.10.8.10">
    <property type="entry name" value="DNA helicase RuvA subunit, C-terminal domain"/>
    <property type="match status" value="1"/>
</dbReference>
<evidence type="ECO:0000256" key="2">
    <source>
        <dbReference type="ARBA" id="ARBA00023242"/>
    </source>
</evidence>
<evidence type="ECO:0000256" key="1">
    <source>
        <dbReference type="ARBA" id="ARBA00004123"/>
    </source>
</evidence>
<keyword evidence="5" id="KW-1185">Reference proteome</keyword>
<name>A0A183TCY2_SCHSO</name>
<feature type="compositionally biased region" description="Polar residues" evidence="3">
    <location>
        <begin position="78"/>
        <end position="95"/>
    </location>
</feature>
<proteinExistence type="predicted"/>
<evidence type="ECO:0000256" key="3">
    <source>
        <dbReference type="SAM" id="MobiDB-lite"/>
    </source>
</evidence>
<organism evidence="6">
    <name type="scientific">Schistocephalus solidus</name>
    <name type="common">Tapeworm</name>
    <dbReference type="NCBI Taxonomy" id="70667"/>
    <lineage>
        <taxon>Eukaryota</taxon>
        <taxon>Metazoa</taxon>
        <taxon>Spiralia</taxon>
        <taxon>Lophotrochozoa</taxon>
        <taxon>Platyhelminthes</taxon>
        <taxon>Cestoda</taxon>
        <taxon>Eucestoda</taxon>
        <taxon>Diphyllobothriidea</taxon>
        <taxon>Diphyllobothriidae</taxon>
        <taxon>Schistocephalus</taxon>
    </lineage>
</organism>
<reference evidence="6" key="1">
    <citation type="submission" date="2016-06" db="UniProtKB">
        <authorList>
            <consortium name="WormBaseParasite"/>
        </authorList>
    </citation>
    <scope>IDENTIFICATION</scope>
</reference>
<feature type="compositionally biased region" description="Basic residues" evidence="3">
    <location>
        <begin position="112"/>
        <end position="124"/>
    </location>
</feature>
<dbReference type="PANTHER" id="PTHR13952:SF6">
    <property type="entry name" value="U11_U12 SMALL NUCLEAR RIBONUCLEOPROTEIN 35 KDA PROTEIN"/>
    <property type="match status" value="1"/>
</dbReference>
<dbReference type="GO" id="GO:0071011">
    <property type="term" value="C:precatalytic spliceosome"/>
    <property type="evidence" value="ECO:0007669"/>
    <property type="project" value="TreeGrafter"/>
</dbReference>
<dbReference type="Proteomes" id="UP000275846">
    <property type="component" value="Unassembled WGS sequence"/>
</dbReference>
<feature type="compositionally biased region" description="Basic and acidic residues" evidence="3">
    <location>
        <begin position="52"/>
        <end position="62"/>
    </location>
</feature>
<feature type="compositionally biased region" description="Polar residues" evidence="3">
    <location>
        <begin position="293"/>
        <end position="303"/>
    </location>
</feature>
<feature type="compositionally biased region" description="Polar residues" evidence="3">
    <location>
        <begin position="125"/>
        <end position="139"/>
    </location>
</feature>
<dbReference type="GO" id="GO:0017069">
    <property type="term" value="F:snRNA binding"/>
    <property type="evidence" value="ECO:0007669"/>
    <property type="project" value="TreeGrafter"/>
</dbReference>
<feature type="compositionally biased region" description="Polar residues" evidence="3">
    <location>
        <begin position="341"/>
        <end position="353"/>
    </location>
</feature>
<comment type="subcellular location">
    <subcellularLocation>
        <location evidence="1">Nucleus</location>
    </subcellularLocation>
</comment>
<accession>A0A183TCY2</accession>
<feature type="region of interest" description="Disordered" evidence="3">
    <location>
        <begin position="703"/>
        <end position="757"/>
    </location>
</feature>
<dbReference type="GO" id="GO:0000398">
    <property type="term" value="P:mRNA splicing, via spliceosome"/>
    <property type="evidence" value="ECO:0007669"/>
    <property type="project" value="TreeGrafter"/>
</dbReference>
<gene>
    <name evidence="4" type="ORF">SSLN_LOCUS14330</name>
</gene>
<feature type="region of interest" description="Disordered" evidence="3">
    <location>
        <begin position="928"/>
        <end position="977"/>
    </location>
</feature>
<feature type="region of interest" description="Disordered" evidence="3">
    <location>
        <begin position="209"/>
        <end position="244"/>
    </location>
</feature>
<evidence type="ECO:0000313" key="6">
    <source>
        <dbReference type="WBParaSite" id="SSLN_0001487201-mRNA-1"/>
    </source>
</evidence>
<dbReference type="AlphaFoldDB" id="A0A183TCY2"/>
<evidence type="ECO:0000313" key="5">
    <source>
        <dbReference type="Proteomes" id="UP000275846"/>
    </source>
</evidence>
<feature type="region of interest" description="Disordered" evidence="3">
    <location>
        <begin position="1022"/>
        <end position="1045"/>
    </location>
</feature>
<feature type="region of interest" description="Disordered" evidence="3">
    <location>
        <begin position="1"/>
        <end position="21"/>
    </location>
</feature>
<feature type="compositionally biased region" description="Polar residues" evidence="3">
    <location>
        <begin position="545"/>
        <end position="574"/>
    </location>
</feature>
<feature type="region of interest" description="Disordered" evidence="3">
    <location>
        <begin position="631"/>
        <end position="655"/>
    </location>
</feature>
<dbReference type="STRING" id="70667.A0A183TCY2"/>
<reference evidence="4 5" key="2">
    <citation type="submission" date="2018-11" db="EMBL/GenBank/DDBJ databases">
        <authorList>
            <consortium name="Pathogen Informatics"/>
        </authorList>
    </citation>
    <scope>NUCLEOTIDE SEQUENCE [LARGE SCALE GENOMIC DNA]</scope>
    <source>
        <strain evidence="4 5">NST_G2</strain>
    </source>
</reference>
<feature type="compositionally biased region" description="Basic and acidic residues" evidence="3">
    <location>
        <begin position="96"/>
        <end position="105"/>
    </location>
</feature>
<dbReference type="GO" id="GO:0003729">
    <property type="term" value="F:mRNA binding"/>
    <property type="evidence" value="ECO:0007669"/>
    <property type="project" value="TreeGrafter"/>
</dbReference>
<dbReference type="OrthoDB" id="6159137at2759"/>
<feature type="compositionally biased region" description="Basic and acidic residues" evidence="3">
    <location>
        <begin position="932"/>
        <end position="944"/>
    </location>
</feature>
<protein>
    <submittedName>
        <fullName evidence="6">RRM domain-containing protein</fullName>
    </submittedName>
</protein>
<evidence type="ECO:0000313" key="4">
    <source>
        <dbReference type="EMBL" id="VDM00716.1"/>
    </source>
</evidence>
<feature type="compositionally biased region" description="Low complexity" evidence="3">
    <location>
        <begin position="737"/>
        <end position="747"/>
    </location>
</feature>
<dbReference type="InterPro" id="IPR012677">
    <property type="entry name" value="Nucleotide-bd_a/b_plait_sf"/>
</dbReference>
<dbReference type="Gene3D" id="3.30.70.330">
    <property type="match status" value="1"/>
</dbReference>
<dbReference type="InterPro" id="IPR009060">
    <property type="entry name" value="UBA-like_sf"/>
</dbReference>
<sequence>MAKLLTKTTDESDVENRVQQVQDTTACTVDEAVSALHDCDNDVHRAIEYILDNKKDVDDWHVTSKKRSKAKRTEQAKSESILTQDSTKDGSQSHASTDDQHERTSGDSQGKKTAKPSSTKRRSGKPNSSNENEGISMSTLKEERAATPTCLKEFASDKLSTEKCGDWEVECGEWKGEAIEVVNSNSDFPVNIHEDSELLKLVTTEPEEIQEKIPVEAPKPEKPVEVLRPPTPQPQAKAAESSKSVVSARSLLFTKYASSALPRPSTIPNVPVFFAPGAHAATTSRLNHPSAYNFAQDSPTSRPNVDILDGSSKPKNERRHEKKGKTKSANFEHSVEEVQPKSPTQCAFPSSTDSFLQNVPGTQPVQALHSERPFSPKMQETAVLKDTYAQLQERDSPQNVGSMTSFEPANTFSNYLLDELSQNINKVNLETHSNKADAFTQSLSSNQPDVSYHPVQSLKTPVSQPQLGKATQNIQTTSNQLQMSSGQCHPQMHPNVNPGMPQLISQFHAAFPMFNLHGGSGAAPQLLDLDQIQALQQQRLLFDMQQHSSQQPPTATEPSIPNTCSDVLSSSKSTPPMGHVTAPSASLRPDLLASTLSHHQMLGPTAAAAPFLPYPGFLVMNGYPNAFLNQQQASQPSVTQSQNPGHGGSPLTQHQPAQQYVKGMNSTSNYQGYQGMRQSNFDDLGDISYQNIAKQGYKHGGNQQTVYASQPGQPAADLSMSGKLQQAGACPTNMTGSQNQSQQQQQQPHTAQYPHSGGQFTPFYTQHYLTAMAALIAQHGSVGNTSGCGGVAGNTPMQGANMGSGLHGSPPMVMGSAGSVMHHQRPGPPQHYLLGGFSMSNWYPFVVDRGYYNPVQAGSIDGTDDIPHDKAVVRASFARYKPNALAFPEQRLDLWSPSENPAKATLFVGRLPRDVNYRQLRKAMSRLMRASVSREESSSSMRRDSRSRRRHSPSQRSRSPFADRHSPVEPDAEEDVAVDRNDPWPLVRIVSNVITGEPRGYGFVALPTTADAERMLQTWRRSNRMERSTDHRRPPPPGYNSLSDRHHGVTVDLARIFRDLEHWEQIILEPAFSRTLPGWKPRSLGGGLGGRKESGQLRFGGVARPFRRPFTFTDQDGNT</sequence>